<accession>A0ABW3MCG9</accession>
<keyword evidence="2" id="KW-1185">Reference proteome</keyword>
<reference evidence="2" key="1">
    <citation type="journal article" date="2019" name="Int. J. Syst. Evol. Microbiol.">
        <title>The Global Catalogue of Microorganisms (GCM) 10K type strain sequencing project: providing services to taxonomists for standard genome sequencing and annotation.</title>
        <authorList>
            <consortium name="The Broad Institute Genomics Platform"/>
            <consortium name="The Broad Institute Genome Sequencing Center for Infectious Disease"/>
            <person name="Wu L."/>
            <person name="Ma J."/>
        </authorList>
    </citation>
    <scope>NUCLEOTIDE SEQUENCE [LARGE SCALE GENOMIC DNA]</scope>
    <source>
        <strain evidence="2">JCM 31486</strain>
    </source>
</reference>
<evidence type="ECO:0000313" key="2">
    <source>
        <dbReference type="Proteomes" id="UP001597045"/>
    </source>
</evidence>
<sequence length="228" mass="25284">MKLRPARNVVLGHCYVDEPLDAANAEAREGRYAMAAALLRECRDDPETRMLRLQVLGRTLSGHADEVAELAREQDDPELLLIAGEAYVEEAWAVRGSRVNPHRFGATLQLALEPLGQVSRILPEDAVVWAVLMTVAKGLGFSREEQDAVWAETVHRAPFLYGACRVRLQGLEREETMGFAVDTVNEAPAGDAVAAMLPLAYFERYAAVAYEARPKNLWKVARRTLRSG</sequence>
<name>A0ABW3MCG9_9PSEU</name>
<dbReference type="EMBL" id="JBHTIS010001008">
    <property type="protein sequence ID" value="MFD1047294.1"/>
    <property type="molecule type" value="Genomic_DNA"/>
</dbReference>
<evidence type="ECO:0000313" key="1">
    <source>
        <dbReference type="EMBL" id="MFD1047294.1"/>
    </source>
</evidence>
<organism evidence="1 2">
    <name type="scientific">Kibdelosporangium lantanae</name>
    <dbReference type="NCBI Taxonomy" id="1497396"/>
    <lineage>
        <taxon>Bacteria</taxon>
        <taxon>Bacillati</taxon>
        <taxon>Actinomycetota</taxon>
        <taxon>Actinomycetes</taxon>
        <taxon>Pseudonocardiales</taxon>
        <taxon>Pseudonocardiaceae</taxon>
        <taxon>Kibdelosporangium</taxon>
    </lineage>
</organism>
<gene>
    <name evidence="1" type="ORF">ACFQ1S_17955</name>
</gene>
<dbReference type="Proteomes" id="UP001597045">
    <property type="component" value="Unassembled WGS sequence"/>
</dbReference>
<comment type="caution">
    <text evidence="1">The sequence shown here is derived from an EMBL/GenBank/DDBJ whole genome shotgun (WGS) entry which is preliminary data.</text>
</comment>
<feature type="non-terminal residue" evidence="1">
    <location>
        <position position="228"/>
    </location>
</feature>
<protein>
    <submittedName>
        <fullName evidence="1">Uncharacterized protein</fullName>
    </submittedName>
</protein>
<proteinExistence type="predicted"/>